<dbReference type="STRING" id="1307761.L21SP2_3214"/>
<dbReference type="PRINTS" id="PR00111">
    <property type="entry name" value="ABHYDROLASE"/>
</dbReference>
<feature type="signal peptide" evidence="1">
    <location>
        <begin position="1"/>
        <end position="27"/>
    </location>
</feature>
<name>V5WN07_9SPIO</name>
<dbReference type="InterPro" id="IPR029058">
    <property type="entry name" value="AB_hydrolase_fold"/>
</dbReference>
<dbReference type="HOGENOM" id="CLU_847020_0_0_12"/>
<dbReference type="RefSeq" id="WP_024269447.1">
    <property type="nucleotide sequence ID" value="NC_023035.1"/>
</dbReference>
<dbReference type="EC" id="3.1.1.5" evidence="3"/>
<feature type="chain" id="PRO_5004742010" evidence="1">
    <location>
        <begin position="28"/>
        <end position="328"/>
    </location>
</feature>
<dbReference type="InterPro" id="IPR051044">
    <property type="entry name" value="MAG_DAG_Lipase"/>
</dbReference>
<feature type="domain" description="Serine aminopeptidase S33" evidence="2">
    <location>
        <begin position="97"/>
        <end position="306"/>
    </location>
</feature>
<evidence type="ECO:0000313" key="3">
    <source>
        <dbReference type="EMBL" id="AHC16554.1"/>
    </source>
</evidence>
<dbReference type="Gene3D" id="3.40.50.1820">
    <property type="entry name" value="alpha/beta hydrolase"/>
    <property type="match status" value="1"/>
</dbReference>
<reference evidence="3 4" key="1">
    <citation type="journal article" date="2015" name="Stand. Genomic Sci.">
        <title>Complete genome sequence and description of Salinispira pacifica gen. nov., sp. nov., a novel spirochaete isolated form a hypersaline microbial mat.</title>
        <authorList>
            <person name="Ben Hania W."/>
            <person name="Joseph M."/>
            <person name="Schumann P."/>
            <person name="Bunk B."/>
            <person name="Fiebig A."/>
            <person name="Sproer C."/>
            <person name="Klenk H.P."/>
            <person name="Fardeau M.L."/>
            <person name="Spring S."/>
        </authorList>
    </citation>
    <scope>NUCLEOTIDE SEQUENCE [LARGE SCALE GENOMIC DNA]</scope>
    <source>
        <strain evidence="3 4">L21-RPul-D2</strain>
    </source>
</reference>
<dbReference type="GO" id="GO:0004622">
    <property type="term" value="F:phosphatidylcholine lysophospholipase activity"/>
    <property type="evidence" value="ECO:0007669"/>
    <property type="project" value="UniProtKB-EC"/>
</dbReference>
<dbReference type="SUPFAM" id="SSF53474">
    <property type="entry name" value="alpha/beta-Hydrolases"/>
    <property type="match status" value="1"/>
</dbReference>
<dbReference type="eggNOG" id="COG2267">
    <property type="taxonomic scope" value="Bacteria"/>
</dbReference>
<dbReference type="Proteomes" id="UP000018680">
    <property type="component" value="Chromosome"/>
</dbReference>
<evidence type="ECO:0000256" key="1">
    <source>
        <dbReference type="SAM" id="SignalP"/>
    </source>
</evidence>
<evidence type="ECO:0000259" key="2">
    <source>
        <dbReference type="Pfam" id="PF12146"/>
    </source>
</evidence>
<dbReference type="InterPro" id="IPR022742">
    <property type="entry name" value="Hydrolase_4"/>
</dbReference>
<dbReference type="PROSITE" id="PS51257">
    <property type="entry name" value="PROKAR_LIPOPROTEIN"/>
    <property type="match status" value="1"/>
</dbReference>
<dbReference type="EMBL" id="CP006939">
    <property type="protein sequence ID" value="AHC16554.1"/>
    <property type="molecule type" value="Genomic_DNA"/>
</dbReference>
<dbReference type="OrthoDB" id="5614837at2"/>
<evidence type="ECO:0000313" key="4">
    <source>
        <dbReference type="Proteomes" id="UP000018680"/>
    </source>
</evidence>
<protein>
    <submittedName>
        <fullName evidence="3">Lysophospholipase</fullName>
        <ecNumber evidence="3">3.1.1.5</ecNumber>
    </submittedName>
</protein>
<keyword evidence="1" id="KW-0732">Signal</keyword>
<organism evidence="3 4">
    <name type="scientific">Salinispira pacifica</name>
    <dbReference type="NCBI Taxonomy" id="1307761"/>
    <lineage>
        <taxon>Bacteria</taxon>
        <taxon>Pseudomonadati</taxon>
        <taxon>Spirochaetota</taxon>
        <taxon>Spirochaetia</taxon>
        <taxon>Spirochaetales</taxon>
        <taxon>Spirochaetaceae</taxon>
        <taxon>Salinispira</taxon>
    </lineage>
</organism>
<proteinExistence type="predicted"/>
<keyword evidence="3" id="KW-0378">Hydrolase</keyword>
<sequence>MVNKVPGFRAVYVLFLVAAALIFTSCASVEDVPTEIQTGLMQLEENLGVEWRTADEIPGLREYGEYFGFGPFQLEARYMYGEFGRIFLVRQRPEGVQAKGIVVLVHGYMAHAGHMADMAGLFTTDGWTVILPDLPGHGLSDGPRNDIDHFSHYGDVLNQLYSGADIPDNLPCILMGHSTGASAIIETQRILYREHRTMPDGVIFAAPLVDMKGFRFRSSASAILGGRSIEIPPFVQNPTVLPRGVSKNPEFREFSTQGDPLLSSVYAPGWLEAYSRWIESWDEIPENMYGGPLLVLQGTGDSVVDWKSGIPKLRAPYGNRQFTRPCTT</sequence>
<accession>V5WN07</accession>
<gene>
    <name evidence="3" type="ORF">L21SP2_3214</name>
</gene>
<dbReference type="AlphaFoldDB" id="V5WN07"/>
<dbReference type="InterPro" id="IPR000073">
    <property type="entry name" value="AB_hydrolase_1"/>
</dbReference>
<dbReference type="Pfam" id="PF12146">
    <property type="entry name" value="Hydrolase_4"/>
    <property type="match status" value="1"/>
</dbReference>
<keyword evidence="4" id="KW-1185">Reference proteome</keyword>
<dbReference type="KEGG" id="slr:L21SP2_3214"/>
<dbReference type="PANTHER" id="PTHR11614">
    <property type="entry name" value="PHOSPHOLIPASE-RELATED"/>
    <property type="match status" value="1"/>
</dbReference>